<dbReference type="GO" id="GO:0051536">
    <property type="term" value="F:iron-sulfur cluster binding"/>
    <property type="evidence" value="ECO:0007669"/>
    <property type="project" value="InterPro"/>
</dbReference>
<dbReference type="InterPro" id="IPR034904">
    <property type="entry name" value="FSCA_dom_sf"/>
</dbReference>
<keyword evidence="4" id="KW-1185">Reference proteome</keyword>
<dbReference type="EMBL" id="FNOY01000012">
    <property type="protein sequence ID" value="SDX90915.1"/>
    <property type="molecule type" value="Genomic_DNA"/>
</dbReference>
<dbReference type="STRING" id="44576.SAMN05421881_10126"/>
<comment type="similarity">
    <text evidence="1">Belongs to the NifU family.</text>
</comment>
<dbReference type="SMART" id="SM00932">
    <property type="entry name" value="Nfu_N"/>
    <property type="match status" value="1"/>
</dbReference>
<evidence type="ECO:0000313" key="3">
    <source>
        <dbReference type="EMBL" id="SDX90915.1"/>
    </source>
</evidence>
<dbReference type="SUPFAM" id="SSF117916">
    <property type="entry name" value="Fe-S cluster assembly (FSCA) domain-like"/>
    <property type="match status" value="1"/>
</dbReference>
<dbReference type="Proteomes" id="UP000198640">
    <property type="component" value="Unassembled WGS sequence"/>
</dbReference>
<dbReference type="PANTHER" id="PTHR11178:SF1">
    <property type="entry name" value="NFU1 IRON-SULFUR CLUSTER SCAFFOLD HOMOLOG, MITOCHONDRIAL"/>
    <property type="match status" value="1"/>
</dbReference>
<proteinExistence type="inferred from homology"/>
<organism evidence="3 4">
    <name type="scientific">Nitrosomonas halophila</name>
    <dbReference type="NCBI Taxonomy" id="44576"/>
    <lineage>
        <taxon>Bacteria</taxon>
        <taxon>Pseudomonadati</taxon>
        <taxon>Pseudomonadota</taxon>
        <taxon>Betaproteobacteria</taxon>
        <taxon>Nitrosomonadales</taxon>
        <taxon>Nitrosomonadaceae</taxon>
        <taxon>Nitrosomonas</taxon>
    </lineage>
</organism>
<dbReference type="GO" id="GO:0005506">
    <property type="term" value="F:iron ion binding"/>
    <property type="evidence" value="ECO:0007669"/>
    <property type="project" value="InterPro"/>
</dbReference>
<reference evidence="3 4" key="1">
    <citation type="submission" date="2016-10" db="EMBL/GenBank/DDBJ databases">
        <authorList>
            <person name="de Groot N.N."/>
        </authorList>
    </citation>
    <scope>NUCLEOTIDE SEQUENCE [LARGE SCALE GENOMIC DNA]</scope>
    <source>
        <strain evidence="3 4">Nm1</strain>
    </source>
</reference>
<dbReference type="GO" id="GO:0016226">
    <property type="term" value="P:iron-sulfur cluster assembly"/>
    <property type="evidence" value="ECO:0007669"/>
    <property type="project" value="InterPro"/>
</dbReference>
<name>A0A1H3FJ98_9PROT</name>
<dbReference type="InterPro" id="IPR036498">
    <property type="entry name" value="Nfu/NifU_N_sf"/>
</dbReference>
<dbReference type="AlphaFoldDB" id="A0A1H3FJ98"/>
<dbReference type="RefSeq" id="WP_090412557.1">
    <property type="nucleotide sequence ID" value="NZ_FNOY01000012.1"/>
</dbReference>
<sequence length="186" mass="20452">MPKIAEIEGTPNPNALKFILKEPLTWGVVRSYDNPEQAEEDPLASALFDIDHVTNVFYVDRWITITQDGEADWQDLARAVADPIRAAPAATDESAATVAAANEGLANLSEADRQRLERINILLDEEVRPYLQHDGGDLHVLGLEENVLQIHYQGACGTCPSSITGTLRGIEQLLRTIEPDIRVVSV</sequence>
<dbReference type="Pfam" id="PF08712">
    <property type="entry name" value="Nfu_N"/>
    <property type="match status" value="1"/>
</dbReference>
<accession>A0A1H3FJ98</accession>
<dbReference type="Gene3D" id="3.30.300.130">
    <property type="entry name" value="Fe-S cluster assembly (FSCA)"/>
    <property type="match status" value="1"/>
</dbReference>
<dbReference type="PIRSF" id="PIRSF036773">
    <property type="entry name" value="HIRIP5"/>
    <property type="match status" value="1"/>
</dbReference>
<gene>
    <name evidence="3" type="ORF">SAMN05421881_10126</name>
</gene>
<evidence type="ECO:0000256" key="1">
    <source>
        <dbReference type="ARBA" id="ARBA00006420"/>
    </source>
</evidence>
<evidence type="ECO:0000259" key="2">
    <source>
        <dbReference type="SMART" id="SM00932"/>
    </source>
</evidence>
<dbReference type="Pfam" id="PF01106">
    <property type="entry name" value="NifU"/>
    <property type="match status" value="1"/>
</dbReference>
<evidence type="ECO:0000313" key="4">
    <source>
        <dbReference type="Proteomes" id="UP000198640"/>
    </source>
</evidence>
<dbReference type="InterPro" id="IPR035433">
    <property type="entry name" value="NFU1-like"/>
</dbReference>
<dbReference type="OrthoDB" id="9808097at2"/>
<protein>
    <submittedName>
        <fullName evidence="3">Fe-S cluster biogenesis protein NfuA, 4Fe-4S-binding domain</fullName>
    </submittedName>
</protein>
<dbReference type="InterPro" id="IPR014824">
    <property type="entry name" value="Nfu/NifU_N"/>
</dbReference>
<feature type="domain" description="Scaffold protein Nfu/NifU N-terminal" evidence="2">
    <location>
        <begin position="5"/>
        <end position="91"/>
    </location>
</feature>
<dbReference type="SUPFAM" id="SSF110836">
    <property type="entry name" value="Hypothetical protein SAV1430"/>
    <property type="match status" value="1"/>
</dbReference>
<dbReference type="Gene3D" id="3.30.1370.70">
    <property type="entry name" value="Scaffold protein Nfu/NifU, N-terminal domain"/>
    <property type="match status" value="1"/>
</dbReference>
<dbReference type="PANTHER" id="PTHR11178">
    <property type="entry name" value="IRON-SULFUR CLUSTER SCAFFOLD PROTEIN NFU-RELATED"/>
    <property type="match status" value="1"/>
</dbReference>
<dbReference type="InterPro" id="IPR001075">
    <property type="entry name" value="NIF_FeS_clus_asmbl_NifU_C"/>
</dbReference>